<protein>
    <submittedName>
        <fullName evidence="2">Astacin (Peptidase family M12A)</fullName>
    </submittedName>
</protein>
<sequence>MKALQMFFLGTLMSIIFISCEKNETLKSTNTEDEIAGTAIPKFAGIKMCKDVYPDGVTPRAAAIKSKIWSNGSTIYVRLYGGSNYVRQKVRDYANQWSNYANIKFNFVTSGNADIRITFTDGAGSYSYIGTDAKRIPKNQETMNFGWFDDNTSDEEFSRTTIHEFGHALGLIHEHQHPEASIPWNKPLVYEYYAGAPNYWSKEDVDNNLFATYSTSQTQYSNYDKESIMHYAVSKDLTDGVFEVGWNTVLSSTDKSFISSLYPTN</sequence>
<dbReference type="Proteomes" id="UP000199421">
    <property type="component" value="Unassembled WGS sequence"/>
</dbReference>
<dbReference type="SUPFAM" id="SSF55486">
    <property type="entry name" value="Metalloproteases ('zincins'), catalytic domain"/>
    <property type="match status" value="1"/>
</dbReference>
<dbReference type="GO" id="GO:0006508">
    <property type="term" value="P:proteolysis"/>
    <property type="evidence" value="ECO:0007669"/>
    <property type="project" value="InterPro"/>
</dbReference>
<dbReference type="RefSeq" id="WP_093325105.1">
    <property type="nucleotide sequence ID" value="NZ_FOAF01000002.1"/>
</dbReference>
<dbReference type="InterPro" id="IPR006026">
    <property type="entry name" value="Peptidase_Metallo"/>
</dbReference>
<dbReference type="GO" id="GO:0004222">
    <property type="term" value="F:metalloendopeptidase activity"/>
    <property type="evidence" value="ECO:0007669"/>
    <property type="project" value="InterPro"/>
</dbReference>
<dbReference type="OrthoDB" id="3669864at2"/>
<dbReference type="PROSITE" id="PS51257">
    <property type="entry name" value="PROKAR_LIPOPROTEIN"/>
    <property type="match status" value="1"/>
</dbReference>
<proteinExistence type="predicted"/>
<dbReference type="Pfam" id="PF01400">
    <property type="entry name" value="Astacin"/>
    <property type="match status" value="1"/>
</dbReference>
<evidence type="ECO:0000313" key="2">
    <source>
        <dbReference type="EMBL" id="SEL50689.1"/>
    </source>
</evidence>
<keyword evidence="3" id="KW-1185">Reference proteome</keyword>
<evidence type="ECO:0000313" key="3">
    <source>
        <dbReference type="Proteomes" id="UP000199421"/>
    </source>
</evidence>
<dbReference type="EMBL" id="FOAF01000002">
    <property type="protein sequence ID" value="SEL50689.1"/>
    <property type="molecule type" value="Genomic_DNA"/>
</dbReference>
<name>A0A1H7QS23_OLID1</name>
<dbReference type="STRING" id="407022.SAMN05661044_02701"/>
<dbReference type="AlphaFoldDB" id="A0A1H7QS23"/>
<accession>A0A1H7QS23</accession>
<dbReference type="GO" id="GO:0008270">
    <property type="term" value="F:zinc ion binding"/>
    <property type="evidence" value="ECO:0007669"/>
    <property type="project" value="InterPro"/>
</dbReference>
<feature type="domain" description="Peptidase metallopeptidase" evidence="1">
    <location>
        <begin position="65"/>
        <end position="215"/>
    </location>
</feature>
<dbReference type="Gene3D" id="3.40.390.10">
    <property type="entry name" value="Collagenase (Catalytic Domain)"/>
    <property type="match status" value="1"/>
</dbReference>
<organism evidence="2 3">
    <name type="scientific">Olivibacter domesticus</name>
    <name type="common">Pseudosphingobacterium domesticum</name>
    <dbReference type="NCBI Taxonomy" id="407022"/>
    <lineage>
        <taxon>Bacteria</taxon>
        <taxon>Pseudomonadati</taxon>
        <taxon>Bacteroidota</taxon>
        <taxon>Sphingobacteriia</taxon>
        <taxon>Sphingobacteriales</taxon>
        <taxon>Sphingobacteriaceae</taxon>
        <taxon>Olivibacter</taxon>
    </lineage>
</organism>
<evidence type="ECO:0000259" key="1">
    <source>
        <dbReference type="SMART" id="SM00235"/>
    </source>
</evidence>
<dbReference type="SMART" id="SM00235">
    <property type="entry name" value="ZnMc"/>
    <property type="match status" value="1"/>
</dbReference>
<dbReference type="InterPro" id="IPR001506">
    <property type="entry name" value="Peptidase_M12A"/>
</dbReference>
<dbReference type="CDD" id="cd04327">
    <property type="entry name" value="ZnMc_MMP_like_3"/>
    <property type="match status" value="1"/>
</dbReference>
<gene>
    <name evidence="2" type="ORF">SAMN05661044_02701</name>
</gene>
<dbReference type="InterPro" id="IPR024079">
    <property type="entry name" value="MetalloPept_cat_dom_sf"/>
</dbReference>
<reference evidence="3" key="1">
    <citation type="submission" date="2016-10" db="EMBL/GenBank/DDBJ databases">
        <authorList>
            <person name="Varghese N."/>
            <person name="Submissions S."/>
        </authorList>
    </citation>
    <scope>NUCLEOTIDE SEQUENCE [LARGE SCALE GENOMIC DNA]</scope>
    <source>
        <strain evidence="3">DSM 18733</strain>
    </source>
</reference>